<keyword evidence="2" id="KW-0489">Methyltransferase</keyword>
<keyword evidence="3" id="KW-1185">Reference proteome</keyword>
<proteinExistence type="predicted"/>
<evidence type="ECO:0000313" key="3">
    <source>
        <dbReference type="Proteomes" id="UP000076962"/>
    </source>
</evidence>
<evidence type="ECO:0000313" key="2">
    <source>
        <dbReference type="EMBL" id="OAD20628.1"/>
    </source>
</evidence>
<dbReference type="EMBL" id="LUTY01002225">
    <property type="protein sequence ID" value="OAD20628.1"/>
    <property type="molecule type" value="Genomic_DNA"/>
</dbReference>
<dbReference type="AlphaFoldDB" id="A0A176RY55"/>
<dbReference type="InterPro" id="IPR029063">
    <property type="entry name" value="SAM-dependent_MTases_sf"/>
</dbReference>
<dbReference type="SUPFAM" id="SSF53335">
    <property type="entry name" value="S-adenosyl-L-methionine-dependent methyltransferases"/>
    <property type="match status" value="1"/>
</dbReference>
<dbReference type="PANTHER" id="PTHR43036">
    <property type="entry name" value="OSJNBB0011N17.9 PROTEIN"/>
    <property type="match status" value="1"/>
</dbReference>
<evidence type="ECO:0000259" key="1">
    <source>
        <dbReference type="Pfam" id="PF08241"/>
    </source>
</evidence>
<dbReference type="PANTHER" id="PTHR43036:SF2">
    <property type="entry name" value="OS04G0481300 PROTEIN"/>
    <property type="match status" value="1"/>
</dbReference>
<dbReference type="GO" id="GO:0008757">
    <property type="term" value="F:S-adenosylmethionine-dependent methyltransferase activity"/>
    <property type="evidence" value="ECO:0007669"/>
    <property type="project" value="InterPro"/>
</dbReference>
<feature type="non-terminal residue" evidence="2">
    <location>
        <position position="185"/>
    </location>
</feature>
<name>A0A176RY55_9GAMM</name>
<dbReference type="EC" id="2.1.1.-" evidence="2"/>
<comment type="caution">
    <text evidence="2">The sequence shown here is derived from an EMBL/GenBank/DDBJ whole genome shotgun (WGS) entry which is preliminary data.</text>
</comment>
<keyword evidence="2" id="KW-0808">Transferase</keyword>
<dbReference type="Gene3D" id="3.40.50.150">
    <property type="entry name" value="Vaccinia Virus protein VP39"/>
    <property type="match status" value="1"/>
</dbReference>
<accession>A0A176RY55</accession>
<reference evidence="2 3" key="1">
    <citation type="submission" date="2016-05" db="EMBL/GenBank/DDBJ databases">
        <title>Single-cell genome of chain-forming Candidatus Thiomargarita nelsonii and comparison to other large sulfur-oxidizing bacteria.</title>
        <authorList>
            <person name="Winkel M."/>
            <person name="Salman V."/>
            <person name="Woyke T."/>
            <person name="Schulz-Vogt H."/>
            <person name="Richter M."/>
            <person name="Flood B."/>
            <person name="Bailey J."/>
            <person name="Amann R."/>
            <person name="Mussmann M."/>
        </authorList>
    </citation>
    <scope>NUCLEOTIDE SEQUENCE [LARGE SCALE GENOMIC DNA]</scope>
    <source>
        <strain evidence="2 3">THI036</strain>
    </source>
</reference>
<organism evidence="2 3">
    <name type="scientific">Candidatus Thiomargarita nelsonii</name>
    <dbReference type="NCBI Taxonomy" id="1003181"/>
    <lineage>
        <taxon>Bacteria</taxon>
        <taxon>Pseudomonadati</taxon>
        <taxon>Pseudomonadota</taxon>
        <taxon>Gammaproteobacteria</taxon>
        <taxon>Thiotrichales</taxon>
        <taxon>Thiotrichaceae</taxon>
        <taxon>Thiomargarita</taxon>
    </lineage>
</organism>
<gene>
    <name evidence="2" type="ORF">THIOM_003653</name>
</gene>
<protein>
    <submittedName>
        <fullName evidence="2">Methyltransferase type 11</fullName>
        <ecNumber evidence="2">2.1.1.-</ecNumber>
    </submittedName>
</protein>
<dbReference type="CDD" id="cd02440">
    <property type="entry name" value="AdoMet_MTases"/>
    <property type="match status" value="1"/>
</dbReference>
<dbReference type="InterPro" id="IPR013216">
    <property type="entry name" value="Methyltransf_11"/>
</dbReference>
<feature type="domain" description="Methyltransferase type 11" evidence="1">
    <location>
        <begin position="46"/>
        <end position="125"/>
    </location>
</feature>
<feature type="non-terminal residue" evidence="2">
    <location>
        <position position="1"/>
    </location>
</feature>
<dbReference type="Proteomes" id="UP000076962">
    <property type="component" value="Unassembled WGS sequence"/>
</dbReference>
<dbReference type="GO" id="GO:0032259">
    <property type="term" value="P:methylation"/>
    <property type="evidence" value="ECO:0007669"/>
    <property type="project" value="UniProtKB-KW"/>
</dbReference>
<sequence>DQTFYTKPRFVNHIDTTAMQRISNLYARFIKPGMKVLDLMSSWISHLPEDIENVTGLGLNSEELEKNEKLANFIVQDLNRRPVMPFKDQEFDVVICSISVEYMTAPIDIFREVARILKQGGYFILTFSERWFPTKVVNIWSDIHPFERMGLVIEYFRKSGQYENIHTESVRGFPRPADDKYYDTQ</sequence>
<dbReference type="PATRIC" id="fig|1003181.4.peg.4863"/>
<dbReference type="Pfam" id="PF08241">
    <property type="entry name" value="Methyltransf_11"/>
    <property type="match status" value="1"/>
</dbReference>